<dbReference type="SUPFAM" id="SSF54001">
    <property type="entry name" value="Cysteine proteinases"/>
    <property type="match status" value="1"/>
</dbReference>
<dbReference type="Pfam" id="PF12912">
    <property type="entry name" value="N_NLPC_P60"/>
    <property type="match status" value="1"/>
</dbReference>
<organism evidence="7 8">
    <name type="scientific">Desulfolutivibrio sulfodismutans</name>
    <dbReference type="NCBI Taxonomy" id="63561"/>
    <lineage>
        <taxon>Bacteria</taxon>
        <taxon>Pseudomonadati</taxon>
        <taxon>Thermodesulfobacteriota</taxon>
        <taxon>Desulfovibrionia</taxon>
        <taxon>Desulfovibrionales</taxon>
        <taxon>Desulfovibrionaceae</taxon>
        <taxon>Desulfolutivibrio</taxon>
    </lineage>
</organism>
<evidence type="ECO:0000256" key="3">
    <source>
        <dbReference type="ARBA" id="ARBA00022801"/>
    </source>
</evidence>
<gene>
    <name evidence="7" type="ORF">G3N56_08765</name>
</gene>
<dbReference type="Pfam" id="PF00877">
    <property type="entry name" value="NLPC_P60"/>
    <property type="match status" value="1"/>
</dbReference>
<evidence type="ECO:0000256" key="1">
    <source>
        <dbReference type="ARBA" id="ARBA00007074"/>
    </source>
</evidence>
<dbReference type="EMBL" id="JAAGRQ010000029">
    <property type="protein sequence ID" value="NDY56831.1"/>
    <property type="molecule type" value="Genomic_DNA"/>
</dbReference>
<dbReference type="InterPro" id="IPR027017">
    <property type="entry name" value="P60_peptidase_YkfC"/>
</dbReference>
<feature type="signal peptide" evidence="5">
    <location>
        <begin position="1"/>
        <end position="24"/>
    </location>
</feature>
<dbReference type="Proteomes" id="UP000469724">
    <property type="component" value="Unassembled WGS sequence"/>
</dbReference>
<dbReference type="Pfam" id="PF12913">
    <property type="entry name" value="SH3_6"/>
    <property type="match status" value="1"/>
</dbReference>
<evidence type="ECO:0000259" key="6">
    <source>
        <dbReference type="PROSITE" id="PS51935"/>
    </source>
</evidence>
<keyword evidence="4" id="KW-0788">Thiol protease</keyword>
<evidence type="ECO:0000256" key="4">
    <source>
        <dbReference type="ARBA" id="ARBA00022807"/>
    </source>
</evidence>
<dbReference type="AlphaFoldDB" id="A0A7K3NKW1"/>
<name>A0A7K3NKW1_9BACT</name>
<sequence length="450" mass="49231">MNRRLSALVLVLFAILAGCAPKTAPTPQPTAVRGQGEVEDLRVIPQKTMWFAEKNSPDKPLLSKEQAAMRLDEFTASQFKPWTQEKPGYSLKSVLEPFAQYKKSPGFDEKNRPRDPAWAANMEREADLRGFPRLARQAVAVHNTSIRAMPTAGARFNDPSQPGEGYPFDYLQHSAVHLGTPLYVFHATRDGSWLLVETPYTFGWIPAPDAAYVDEAFMREFMAAPLAAVIRDNVPLPGGQAADIGCVLPLAGKSGQGVSVLVPAPGPGGLAVLRQTTLTAQDAAPMPLAATPRQIAQVADRMMGQTYGWGGIDDKRDCSSMVRDLFAPFGIYLPRNSSAQAKAGPTMSLEELTPAQKEDAIRSRAVPFATLVWMRGHIMLYVGEFQGKPAVYHNIWGLRTLMADGREGRLVLGRAVITTLRAGEEVPEVKPERLLINRVLALTFLARPGY</sequence>
<accession>A0A7K3NKW1</accession>
<dbReference type="InterPro" id="IPR025606">
    <property type="entry name" value="NLPC/P60_N_dom"/>
</dbReference>
<dbReference type="InterPro" id="IPR039439">
    <property type="entry name" value="SH3b1_dom"/>
</dbReference>
<keyword evidence="3 7" id="KW-0378">Hydrolase</keyword>
<dbReference type="PIRSF" id="PIRSF019015">
    <property type="entry name" value="P60_peptidase_YkfC"/>
    <property type="match status" value="1"/>
</dbReference>
<keyword evidence="8" id="KW-1185">Reference proteome</keyword>
<protein>
    <submittedName>
        <fullName evidence="7">Glycoside hydrolase</fullName>
    </submittedName>
</protein>
<evidence type="ECO:0000256" key="2">
    <source>
        <dbReference type="ARBA" id="ARBA00022670"/>
    </source>
</evidence>
<keyword evidence="5" id="KW-0732">Signal</keyword>
<keyword evidence="2" id="KW-0645">Protease</keyword>
<dbReference type="InterPro" id="IPR038765">
    <property type="entry name" value="Papain-like_cys_pep_sf"/>
</dbReference>
<dbReference type="InterPro" id="IPR000064">
    <property type="entry name" value="NLP_P60_dom"/>
</dbReference>
<comment type="similarity">
    <text evidence="1">Belongs to the peptidase C40 family.</text>
</comment>
<feature type="chain" id="PRO_5029685257" evidence="5">
    <location>
        <begin position="25"/>
        <end position="450"/>
    </location>
</feature>
<proteinExistence type="inferred from homology"/>
<evidence type="ECO:0000313" key="7">
    <source>
        <dbReference type="EMBL" id="NDY56831.1"/>
    </source>
</evidence>
<dbReference type="PROSITE" id="PS51935">
    <property type="entry name" value="NLPC_P60"/>
    <property type="match status" value="1"/>
</dbReference>
<comment type="caution">
    <text evidence="7">The sequence shown here is derived from an EMBL/GenBank/DDBJ whole genome shotgun (WGS) entry which is preliminary data.</text>
</comment>
<dbReference type="GO" id="GO:0008234">
    <property type="term" value="F:cysteine-type peptidase activity"/>
    <property type="evidence" value="ECO:0007669"/>
    <property type="project" value="UniProtKB-KW"/>
</dbReference>
<reference evidence="7 8" key="1">
    <citation type="submission" date="2020-02" db="EMBL/GenBank/DDBJ databases">
        <title>Comparative genomics of sulfur disproportionating microorganisms.</title>
        <authorList>
            <person name="Ward L.M."/>
            <person name="Bertran E."/>
            <person name="Johnston D.T."/>
        </authorList>
    </citation>
    <scope>NUCLEOTIDE SEQUENCE [LARGE SCALE GENOMIC DNA]</scope>
    <source>
        <strain evidence="7 8">DSM 3696</strain>
    </source>
</reference>
<dbReference type="GO" id="GO:0006508">
    <property type="term" value="P:proteolysis"/>
    <property type="evidence" value="ECO:0007669"/>
    <property type="project" value="UniProtKB-KW"/>
</dbReference>
<dbReference type="RefSeq" id="WP_163301879.1">
    <property type="nucleotide sequence ID" value="NZ_JAAGRQ010000029.1"/>
</dbReference>
<dbReference type="PROSITE" id="PS51257">
    <property type="entry name" value="PROKAR_LIPOPROTEIN"/>
    <property type="match status" value="1"/>
</dbReference>
<dbReference type="Gene3D" id="3.90.1720.10">
    <property type="entry name" value="endopeptidase domain like (from Nostoc punctiforme)"/>
    <property type="match status" value="1"/>
</dbReference>
<evidence type="ECO:0000256" key="5">
    <source>
        <dbReference type="SAM" id="SignalP"/>
    </source>
</evidence>
<evidence type="ECO:0000313" key="8">
    <source>
        <dbReference type="Proteomes" id="UP000469724"/>
    </source>
</evidence>
<feature type="domain" description="NlpC/P60" evidence="6">
    <location>
        <begin position="288"/>
        <end position="418"/>
    </location>
</feature>